<accession>A0A9P7Z8X2</accession>
<dbReference type="SUPFAM" id="SSF53474">
    <property type="entry name" value="alpha/beta-Hydrolases"/>
    <property type="match status" value="1"/>
</dbReference>
<dbReference type="PRINTS" id="PR00412">
    <property type="entry name" value="EPOXHYDRLASE"/>
</dbReference>
<gene>
    <name evidence="2" type="ORF">BJ878DRAFT_494409</name>
</gene>
<dbReference type="InterPro" id="IPR000073">
    <property type="entry name" value="AB_hydrolase_1"/>
</dbReference>
<keyword evidence="2" id="KW-0378">Hydrolase</keyword>
<keyword evidence="3" id="KW-1185">Reference proteome</keyword>
<protein>
    <submittedName>
        <fullName evidence="2">Alpha/Beta hydrolase protein</fullName>
    </submittedName>
</protein>
<evidence type="ECO:0000313" key="3">
    <source>
        <dbReference type="Proteomes" id="UP000887226"/>
    </source>
</evidence>
<dbReference type="AlphaFoldDB" id="A0A9P7Z8X2"/>
<dbReference type="OrthoDB" id="284184at2759"/>
<reference evidence="2" key="1">
    <citation type="journal article" date="2021" name="IMA Fungus">
        <title>Genomic characterization of three marine fungi, including Emericellopsis atlantica sp. nov. with signatures of a generalist lifestyle and marine biomass degradation.</title>
        <authorList>
            <person name="Hagestad O.C."/>
            <person name="Hou L."/>
            <person name="Andersen J.H."/>
            <person name="Hansen E.H."/>
            <person name="Altermark B."/>
            <person name="Li C."/>
            <person name="Kuhnert E."/>
            <person name="Cox R.J."/>
            <person name="Crous P.W."/>
            <person name="Spatafora J.W."/>
            <person name="Lail K."/>
            <person name="Amirebrahimi M."/>
            <person name="Lipzen A."/>
            <person name="Pangilinan J."/>
            <person name="Andreopoulos W."/>
            <person name="Hayes R.D."/>
            <person name="Ng V."/>
            <person name="Grigoriev I.V."/>
            <person name="Jackson S.A."/>
            <person name="Sutton T.D.S."/>
            <person name="Dobson A.D.W."/>
            <person name="Rama T."/>
        </authorList>
    </citation>
    <scope>NUCLEOTIDE SEQUENCE</scope>
    <source>
        <strain evidence="2">TRa3180A</strain>
    </source>
</reference>
<name>A0A9P7Z8X2_9HELO</name>
<dbReference type="GO" id="GO:0047372">
    <property type="term" value="F:monoacylglycerol lipase activity"/>
    <property type="evidence" value="ECO:0007669"/>
    <property type="project" value="TreeGrafter"/>
</dbReference>
<dbReference type="Gene3D" id="3.40.50.1820">
    <property type="entry name" value="alpha/beta hydrolase"/>
    <property type="match status" value="1"/>
</dbReference>
<evidence type="ECO:0000313" key="2">
    <source>
        <dbReference type="EMBL" id="KAG9247038.1"/>
    </source>
</evidence>
<dbReference type="Proteomes" id="UP000887226">
    <property type="component" value="Unassembled WGS sequence"/>
</dbReference>
<comment type="caution">
    <text evidence="2">The sequence shown here is derived from an EMBL/GenBank/DDBJ whole genome shotgun (WGS) entry which is preliminary data.</text>
</comment>
<dbReference type="InterPro" id="IPR000639">
    <property type="entry name" value="Epox_hydrolase-like"/>
</dbReference>
<proteinExistence type="predicted"/>
<dbReference type="InterPro" id="IPR050266">
    <property type="entry name" value="AB_hydrolase_sf"/>
</dbReference>
<dbReference type="Pfam" id="PF00561">
    <property type="entry name" value="Abhydrolase_1"/>
    <property type="match status" value="1"/>
</dbReference>
<dbReference type="GO" id="GO:0016020">
    <property type="term" value="C:membrane"/>
    <property type="evidence" value="ECO:0007669"/>
    <property type="project" value="TreeGrafter"/>
</dbReference>
<organism evidence="2 3">
    <name type="scientific">Calycina marina</name>
    <dbReference type="NCBI Taxonomy" id="1763456"/>
    <lineage>
        <taxon>Eukaryota</taxon>
        <taxon>Fungi</taxon>
        <taxon>Dikarya</taxon>
        <taxon>Ascomycota</taxon>
        <taxon>Pezizomycotina</taxon>
        <taxon>Leotiomycetes</taxon>
        <taxon>Helotiales</taxon>
        <taxon>Pezizellaceae</taxon>
        <taxon>Calycina</taxon>
    </lineage>
</organism>
<dbReference type="InterPro" id="IPR029058">
    <property type="entry name" value="AB_hydrolase_fold"/>
</dbReference>
<evidence type="ECO:0000259" key="1">
    <source>
        <dbReference type="Pfam" id="PF00561"/>
    </source>
</evidence>
<feature type="domain" description="AB hydrolase-1" evidence="1">
    <location>
        <begin position="33"/>
        <end position="143"/>
    </location>
</feature>
<dbReference type="PANTHER" id="PTHR43798">
    <property type="entry name" value="MONOACYLGLYCEROL LIPASE"/>
    <property type="match status" value="1"/>
</dbReference>
<sequence length="345" mass="38463">MKIYTPNKRLKVPSKDLIYTYIHLPAPPSSSKPTLLFIHGFPDTSAGWSLQISHFNSLGYGILAPDCLGYGGSSKPLSLKPYIGASMAADLIAILNHEKITSVVGIAHDWGTYVLSALVIWYPQRITSCAFLSIGFSPPGKKFDIARINAKTKRELGYEMYGYQVYFAEDGAGKDIGRHWESFFNLIYAANPDLWGTTLAPLDVLKSYITTDTLVTLAPYIPASLKAHHHSVFGDDYSAPCKWYKRAMVNLGLEEEREALKEKRIVAVLAKRTLMVTGSLDKVCLSSYVRERMNVMVKGGEEGGLLTVVDLEAGHWIVLDKEREFNNALEDWLRGDEYEKVASML</sequence>
<dbReference type="GO" id="GO:0046464">
    <property type="term" value="P:acylglycerol catabolic process"/>
    <property type="evidence" value="ECO:0007669"/>
    <property type="project" value="TreeGrafter"/>
</dbReference>
<dbReference type="PANTHER" id="PTHR43798:SF33">
    <property type="entry name" value="HYDROLASE, PUTATIVE (AFU_ORTHOLOGUE AFUA_2G14860)-RELATED"/>
    <property type="match status" value="1"/>
</dbReference>
<dbReference type="EMBL" id="MU253784">
    <property type="protein sequence ID" value="KAG9247038.1"/>
    <property type="molecule type" value="Genomic_DNA"/>
</dbReference>